<evidence type="ECO:0000313" key="1">
    <source>
        <dbReference type="EMBL" id="MDI2027935.1"/>
    </source>
</evidence>
<proteinExistence type="predicted"/>
<reference evidence="1 2" key="1">
    <citation type="submission" date="2023-04" db="EMBL/GenBank/DDBJ databases">
        <title>Draft genome sequence of Saccharopolyspora sp. TS4A08 isolated from sweet potato rhizospheric soil.</title>
        <authorList>
            <person name="Suksaard P."/>
            <person name="Duangmal K."/>
        </authorList>
    </citation>
    <scope>NUCLEOTIDE SEQUENCE [LARGE SCALE GENOMIC DNA]</scope>
    <source>
        <strain evidence="1 2">TS4A08</strain>
    </source>
</reference>
<gene>
    <name evidence="1" type="ORF">QFW96_04915</name>
</gene>
<dbReference type="EMBL" id="JASAOF010000002">
    <property type="protein sequence ID" value="MDI2027935.1"/>
    <property type="molecule type" value="Genomic_DNA"/>
</dbReference>
<accession>A0ABT6PIU8</accession>
<name>A0ABT6PIU8_9PSEU</name>
<dbReference type="Proteomes" id="UP001237595">
    <property type="component" value="Unassembled WGS sequence"/>
</dbReference>
<keyword evidence="2" id="KW-1185">Reference proteome</keyword>
<dbReference type="RefSeq" id="WP_281454314.1">
    <property type="nucleotide sequence ID" value="NZ_JASAOF010000002.1"/>
</dbReference>
<protein>
    <recommendedName>
        <fullName evidence="3">ASCH domain-containing protein</fullName>
    </recommendedName>
</protein>
<evidence type="ECO:0008006" key="3">
    <source>
        <dbReference type="Google" id="ProtNLM"/>
    </source>
</evidence>
<organism evidence="1 2">
    <name type="scientific">Saccharopolyspora ipomoeae</name>
    <dbReference type="NCBI Taxonomy" id="3042027"/>
    <lineage>
        <taxon>Bacteria</taxon>
        <taxon>Bacillati</taxon>
        <taxon>Actinomycetota</taxon>
        <taxon>Actinomycetes</taxon>
        <taxon>Pseudonocardiales</taxon>
        <taxon>Pseudonocardiaceae</taxon>
        <taxon>Saccharopolyspora</taxon>
    </lineage>
</organism>
<sequence length="186" mass="20448">MLSDRIARGVADGHITETYFRWASPHARPGTRVTTSAGDIEITELTEVDPDALTDTDAARAGFRSAQGLRTSLARHTGRTWRLSLTHLGSSTPAPETVELTETRRHQIQTDLARLDAGTPRGPWTRALLEHLHDHPAPTPAELATAQNRPVARTKTDLWRLRELGLVTTSAGRIHLTGLARTYLAQ</sequence>
<evidence type="ECO:0000313" key="2">
    <source>
        <dbReference type="Proteomes" id="UP001237595"/>
    </source>
</evidence>
<comment type="caution">
    <text evidence="1">The sequence shown here is derived from an EMBL/GenBank/DDBJ whole genome shotgun (WGS) entry which is preliminary data.</text>
</comment>